<dbReference type="OrthoDB" id="9811391at2"/>
<feature type="transmembrane region" description="Helical" evidence="7">
    <location>
        <begin position="103"/>
        <end position="123"/>
    </location>
</feature>
<comment type="caution">
    <text evidence="8">The sequence shown here is derived from an EMBL/GenBank/DDBJ whole genome shotgun (WGS) entry which is preliminary data.</text>
</comment>
<evidence type="ECO:0000256" key="7">
    <source>
        <dbReference type="SAM" id="Phobius"/>
    </source>
</evidence>
<evidence type="ECO:0000256" key="4">
    <source>
        <dbReference type="ARBA" id="ARBA00022692"/>
    </source>
</evidence>
<feature type="transmembrane region" description="Helical" evidence="7">
    <location>
        <begin position="130"/>
        <end position="150"/>
    </location>
</feature>
<proteinExistence type="inferred from homology"/>
<evidence type="ECO:0000313" key="9">
    <source>
        <dbReference type="Proteomes" id="UP000054709"/>
    </source>
</evidence>
<dbReference type="PANTHER" id="PTHR30106">
    <property type="entry name" value="INNER MEMBRANE PROTEIN YEIH-RELATED"/>
    <property type="match status" value="1"/>
</dbReference>
<dbReference type="EMBL" id="LCZJ02000026">
    <property type="protein sequence ID" value="KTD85624.1"/>
    <property type="molecule type" value="Genomic_DNA"/>
</dbReference>
<evidence type="ECO:0000313" key="8">
    <source>
        <dbReference type="EMBL" id="KTD85624.1"/>
    </source>
</evidence>
<feature type="transmembrane region" description="Helical" evidence="7">
    <location>
        <begin position="38"/>
        <end position="57"/>
    </location>
</feature>
<accession>A0A0W1AWE6</accession>
<keyword evidence="4 7" id="KW-0812">Transmembrane</keyword>
<keyword evidence="3" id="KW-1003">Cell membrane</keyword>
<feature type="transmembrane region" description="Helical" evidence="7">
    <location>
        <begin position="222"/>
        <end position="243"/>
    </location>
</feature>
<evidence type="ECO:0008006" key="10">
    <source>
        <dbReference type="Google" id="ProtNLM"/>
    </source>
</evidence>
<evidence type="ECO:0000256" key="1">
    <source>
        <dbReference type="ARBA" id="ARBA00004651"/>
    </source>
</evidence>
<comment type="similarity">
    <text evidence="2">Belongs to the UPF0324 family.</text>
</comment>
<keyword evidence="9" id="KW-1185">Reference proteome</keyword>
<evidence type="ECO:0000256" key="2">
    <source>
        <dbReference type="ARBA" id="ARBA00007977"/>
    </source>
</evidence>
<gene>
    <name evidence="8" type="ORF">UQ64_19205</name>
</gene>
<reference evidence="8 9" key="1">
    <citation type="journal article" date="2015" name="Int. Biodeterior. Biodegradation">
        <title>Physiological and genetic screening methods for the isolation of methyl tert-butyl ether-degrading bacteria for bioremediation purposes.</title>
        <authorList>
            <person name="Guisado I.M."/>
            <person name="Purswani J."/>
            <person name="Gonzalez Lopez J."/>
            <person name="Pozo C."/>
        </authorList>
    </citation>
    <scope>NUCLEOTIDE SEQUENCE [LARGE SCALE GENOMIC DNA]</scope>
    <source>
        <strain evidence="8 9">SH7</strain>
    </source>
</reference>
<organism evidence="8 9">
    <name type="scientific">Paenibacillus etheri</name>
    <dbReference type="NCBI Taxonomy" id="1306852"/>
    <lineage>
        <taxon>Bacteria</taxon>
        <taxon>Bacillati</taxon>
        <taxon>Bacillota</taxon>
        <taxon>Bacilli</taxon>
        <taxon>Bacillales</taxon>
        <taxon>Paenibacillaceae</taxon>
        <taxon>Paenibacillus</taxon>
    </lineage>
</organism>
<dbReference type="AlphaFoldDB" id="A0A0W1AWE6"/>
<feature type="transmembrane region" description="Helical" evidence="7">
    <location>
        <begin position="78"/>
        <end position="97"/>
    </location>
</feature>
<dbReference type="InterPro" id="IPR018383">
    <property type="entry name" value="UPF0324_pro"/>
</dbReference>
<feature type="transmembrane region" description="Helical" evidence="7">
    <location>
        <begin position="16"/>
        <end position="32"/>
    </location>
</feature>
<dbReference type="GO" id="GO:0005886">
    <property type="term" value="C:plasma membrane"/>
    <property type="evidence" value="ECO:0007669"/>
    <property type="project" value="UniProtKB-SubCell"/>
</dbReference>
<evidence type="ECO:0000256" key="3">
    <source>
        <dbReference type="ARBA" id="ARBA00022475"/>
    </source>
</evidence>
<name>A0A0W1AWE6_9BACL</name>
<comment type="subcellular location">
    <subcellularLocation>
        <location evidence="1">Cell membrane</location>
        <topology evidence="1">Multi-pass membrane protein</topology>
    </subcellularLocation>
</comment>
<feature type="transmembrane region" description="Helical" evidence="7">
    <location>
        <begin position="192"/>
        <end position="210"/>
    </location>
</feature>
<feature type="transmembrane region" description="Helical" evidence="7">
    <location>
        <begin position="291"/>
        <end position="310"/>
    </location>
</feature>
<keyword evidence="5 7" id="KW-1133">Transmembrane helix</keyword>
<keyword evidence="6 7" id="KW-0472">Membrane</keyword>
<dbReference type="Proteomes" id="UP000054709">
    <property type="component" value="Unassembled WGS sequence"/>
</dbReference>
<dbReference type="PANTHER" id="PTHR30106:SF2">
    <property type="entry name" value="UPF0324 INNER MEMBRANE PROTEIN YEIH"/>
    <property type="match status" value="1"/>
</dbReference>
<protein>
    <recommendedName>
        <fullName evidence="10">Sulfate exporter family transporter</fullName>
    </recommendedName>
</protein>
<evidence type="ECO:0000256" key="5">
    <source>
        <dbReference type="ARBA" id="ARBA00022989"/>
    </source>
</evidence>
<evidence type="ECO:0000256" key="6">
    <source>
        <dbReference type="ARBA" id="ARBA00023136"/>
    </source>
</evidence>
<dbReference type="Pfam" id="PF03601">
    <property type="entry name" value="Cons_hypoth698"/>
    <property type="match status" value="1"/>
</dbReference>
<feature type="transmembrane region" description="Helical" evidence="7">
    <location>
        <begin position="322"/>
        <end position="344"/>
    </location>
</feature>
<feature type="transmembrane region" description="Helical" evidence="7">
    <location>
        <begin position="162"/>
        <end position="185"/>
    </location>
</feature>
<feature type="transmembrane region" description="Helical" evidence="7">
    <location>
        <begin position="264"/>
        <end position="285"/>
    </location>
</feature>
<sequence>MGDSQGLYQSNNKKQVGFALGIGLTLIIALVAKYLAGFPFLSIMGQLVIAILIGIIWRATAGVPGTITQGTDFSSKKLLRLGIILLGMRLNLMDIVAAGPRVFLLAVIVIVFTIPVVFGLARLFKVDKRLSILTACGTAICGAAAVVAIAPQIKAKDDETAIGAAIVAILGTIFTLLYTFLYPLLGLSDLGYGVFSGATLHEIAHVIAAADAGGNEAVDMAVIVKLTRVALLVPVAILIGVWTNRAERKVQGGQSKASWRSIPIPWFILGFLLVSGVNSLGIVSASVANGIVTIAYMLIAMAMAGLGLNVDLAAFRRLGMKSFAAGLIGSVLLSLVGFTLVHLFGLA</sequence>
<dbReference type="RefSeq" id="WP_060624467.1">
    <property type="nucleotide sequence ID" value="NZ_LCZJ02000026.1"/>
</dbReference>